<keyword evidence="2" id="KW-0472">Membrane</keyword>
<organism evidence="3 4">
    <name type="scientific">Portunus trituberculatus</name>
    <name type="common">Swimming crab</name>
    <name type="synonym">Neptunus trituberculatus</name>
    <dbReference type="NCBI Taxonomy" id="210409"/>
    <lineage>
        <taxon>Eukaryota</taxon>
        <taxon>Metazoa</taxon>
        <taxon>Ecdysozoa</taxon>
        <taxon>Arthropoda</taxon>
        <taxon>Crustacea</taxon>
        <taxon>Multicrustacea</taxon>
        <taxon>Malacostraca</taxon>
        <taxon>Eumalacostraca</taxon>
        <taxon>Eucarida</taxon>
        <taxon>Decapoda</taxon>
        <taxon>Pleocyemata</taxon>
        <taxon>Brachyura</taxon>
        <taxon>Eubrachyura</taxon>
        <taxon>Portunoidea</taxon>
        <taxon>Portunidae</taxon>
        <taxon>Portuninae</taxon>
        <taxon>Portunus</taxon>
    </lineage>
</organism>
<evidence type="ECO:0000256" key="1">
    <source>
        <dbReference type="SAM" id="MobiDB-lite"/>
    </source>
</evidence>
<protein>
    <submittedName>
        <fullName evidence="3">Uncharacterized protein</fullName>
    </submittedName>
</protein>
<evidence type="ECO:0000256" key="2">
    <source>
        <dbReference type="SAM" id="Phobius"/>
    </source>
</evidence>
<evidence type="ECO:0000313" key="3">
    <source>
        <dbReference type="EMBL" id="MPC46394.1"/>
    </source>
</evidence>
<accession>A0A5B7FPU7</accession>
<feature type="region of interest" description="Disordered" evidence="1">
    <location>
        <begin position="53"/>
        <end position="73"/>
    </location>
</feature>
<feature type="region of interest" description="Disordered" evidence="1">
    <location>
        <begin position="179"/>
        <end position="204"/>
    </location>
</feature>
<keyword evidence="4" id="KW-1185">Reference proteome</keyword>
<name>A0A5B7FPU7_PORTR</name>
<reference evidence="3 4" key="1">
    <citation type="submission" date="2019-05" db="EMBL/GenBank/DDBJ databases">
        <title>Another draft genome of Portunus trituberculatus and its Hox gene families provides insights of decapod evolution.</title>
        <authorList>
            <person name="Jeong J.-H."/>
            <person name="Song I."/>
            <person name="Kim S."/>
            <person name="Choi T."/>
            <person name="Kim D."/>
            <person name="Ryu S."/>
            <person name="Kim W."/>
        </authorList>
    </citation>
    <scope>NUCLEOTIDE SEQUENCE [LARGE SCALE GENOMIC DNA]</scope>
    <source>
        <tissue evidence="3">Muscle</tissue>
    </source>
</reference>
<dbReference type="Proteomes" id="UP000324222">
    <property type="component" value="Unassembled WGS sequence"/>
</dbReference>
<gene>
    <name evidence="3" type="ORF">E2C01_040115</name>
</gene>
<dbReference type="AlphaFoldDB" id="A0A5B7FPU7"/>
<dbReference type="EMBL" id="VSRR010007184">
    <property type="protein sequence ID" value="MPC46394.1"/>
    <property type="molecule type" value="Genomic_DNA"/>
</dbReference>
<evidence type="ECO:0000313" key="4">
    <source>
        <dbReference type="Proteomes" id="UP000324222"/>
    </source>
</evidence>
<comment type="caution">
    <text evidence="3">The sequence shown here is derived from an EMBL/GenBank/DDBJ whole genome shotgun (WGS) entry which is preliminary data.</text>
</comment>
<proteinExistence type="predicted"/>
<feature type="transmembrane region" description="Helical" evidence="2">
    <location>
        <begin position="31"/>
        <end position="51"/>
    </location>
</feature>
<sequence>MVLESQVKTTLYLLSHASHSRLVQFMVKTNSCSFILLVLTVVIVVLDISSFPPSHTVSPPSESHEATRSSLPPRRRLCSEAQLIPDEPPASGSLLQPGAPELIVATLFGDKLRPANLASPFFVGWFAAPRCSPMCYFHIPEANFTPKTLIVTSRTKIAIVLRGEERHYTRHFFDTCPGEVLSAPRRPQPDKGNGNKLKQSASESAAASVIPRPYKTPILLATSAPAAAKCRNVSRLSIPSAETININAFLYDPKKGSSHTAWRKEAAKFLNRCPKRRQLRPQ</sequence>
<keyword evidence="2" id="KW-1133">Transmembrane helix</keyword>
<keyword evidence="2" id="KW-0812">Transmembrane</keyword>